<accession>A0A0E9P8Z2</accession>
<reference evidence="1" key="2">
    <citation type="journal article" date="2015" name="Fish Shellfish Immunol.">
        <title>Early steps in the European eel (Anguilla anguilla)-Vibrio vulnificus interaction in the gills: Role of the RtxA13 toxin.</title>
        <authorList>
            <person name="Callol A."/>
            <person name="Pajuelo D."/>
            <person name="Ebbesson L."/>
            <person name="Teles M."/>
            <person name="MacKenzie S."/>
            <person name="Amaro C."/>
        </authorList>
    </citation>
    <scope>NUCLEOTIDE SEQUENCE</scope>
</reference>
<reference evidence="1" key="1">
    <citation type="submission" date="2014-11" db="EMBL/GenBank/DDBJ databases">
        <authorList>
            <person name="Amaro Gonzalez C."/>
        </authorList>
    </citation>
    <scope>NUCLEOTIDE SEQUENCE</scope>
</reference>
<sequence>MAVEGCTENQKQSNEQKNISVNILHLTVPATTRQKP</sequence>
<dbReference type="EMBL" id="GBXM01108047">
    <property type="protein sequence ID" value="JAH00530.1"/>
    <property type="molecule type" value="Transcribed_RNA"/>
</dbReference>
<organism evidence="1">
    <name type="scientific">Anguilla anguilla</name>
    <name type="common">European freshwater eel</name>
    <name type="synonym">Muraena anguilla</name>
    <dbReference type="NCBI Taxonomy" id="7936"/>
    <lineage>
        <taxon>Eukaryota</taxon>
        <taxon>Metazoa</taxon>
        <taxon>Chordata</taxon>
        <taxon>Craniata</taxon>
        <taxon>Vertebrata</taxon>
        <taxon>Euteleostomi</taxon>
        <taxon>Actinopterygii</taxon>
        <taxon>Neopterygii</taxon>
        <taxon>Teleostei</taxon>
        <taxon>Anguilliformes</taxon>
        <taxon>Anguillidae</taxon>
        <taxon>Anguilla</taxon>
    </lineage>
</organism>
<dbReference type="AlphaFoldDB" id="A0A0E9P8Z2"/>
<protein>
    <submittedName>
        <fullName evidence="1">Uncharacterized protein</fullName>
    </submittedName>
</protein>
<evidence type="ECO:0000313" key="1">
    <source>
        <dbReference type="EMBL" id="JAH00530.1"/>
    </source>
</evidence>
<name>A0A0E9P8Z2_ANGAN</name>
<proteinExistence type="predicted"/>